<name>A0ABU2Y644_9FLAO</name>
<dbReference type="EMBL" id="JAVRHV010000003">
    <property type="protein sequence ID" value="MDT0553094.1"/>
    <property type="molecule type" value="Genomic_DNA"/>
</dbReference>
<keyword evidence="3" id="KW-1185">Reference proteome</keyword>
<comment type="caution">
    <text evidence="2">The sequence shown here is derived from an EMBL/GenBank/DDBJ whole genome shotgun (WGS) entry which is preliminary data.</text>
</comment>
<organism evidence="2 3">
    <name type="scientific">Urechidicola vernalis</name>
    <dbReference type="NCBI Taxonomy" id="3075600"/>
    <lineage>
        <taxon>Bacteria</taxon>
        <taxon>Pseudomonadati</taxon>
        <taxon>Bacteroidota</taxon>
        <taxon>Flavobacteriia</taxon>
        <taxon>Flavobacteriales</taxon>
        <taxon>Flavobacteriaceae</taxon>
        <taxon>Urechidicola</taxon>
    </lineage>
</organism>
<protein>
    <submittedName>
        <fullName evidence="2">Type IX secretion system membrane protein PorP/SprF</fullName>
    </submittedName>
</protein>
<dbReference type="InterPro" id="IPR019861">
    <property type="entry name" value="PorP/SprF_Bacteroidetes"/>
</dbReference>
<proteinExistence type="predicted"/>
<gene>
    <name evidence="2" type="ORF">RM519_07545</name>
</gene>
<reference evidence="2 3" key="1">
    <citation type="submission" date="2023-09" db="EMBL/GenBank/DDBJ databases">
        <authorList>
            <person name="Rey-Velasco X."/>
        </authorList>
    </citation>
    <scope>NUCLEOTIDE SEQUENCE [LARGE SCALE GENOMIC DNA]</scope>
    <source>
        <strain evidence="2 3">P050</strain>
    </source>
</reference>
<sequence>MFKVGRFTYLFLIFLFFVLNPSPVSAQETLPIYTDYLSDNVYLVHPSAAGIGNCGKIRFTGRNQWSGVDNAPELQTLSFHTRLGYKNGIGAILFNDKNGYHSQQGLQLTYAYHIELGRIDDVNQLSFGLSFMMIQNSVDESSFVIPDPVISQIVQSRNYFNTDFGMAYHNQGFSSYFTVKNLLLTARDLYDDTYEPLNLRRYLLTLGYYFGQDNAVQFEPSIMGQLIERTGEKFVDFNVKAYKTLDNAQIWAGLSYRQGFDGNTIEELRYLSPIVGVNFKKFMVSYTYTKQTGDLLFDDAGYHQISLGFNLLCKPQRAAGCPNINASF</sequence>
<accession>A0ABU2Y644</accession>
<dbReference type="Pfam" id="PF11751">
    <property type="entry name" value="PorP_SprF"/>
    <property type="match status" value="1"/>
</dbReference>
<evidence type="ECO:0000313" key="2">
    <source>
        <dbReference type="EMBL" id="MDT0553094.1"/>
    </source>
</evidence>
<evidence type="ECO:0000256" key="1">
    <source>
        <dbReference type="SAM" id="SignalP"/>
    </source>
</evidence>
<dbReference type="RefSeq" id="WP_311593078.1">
    <property type="nucleotide sequence ID" value="NZ_JAVRHV010000003.1"/>
</dbReference>
<feature type="signal peptide" evidence="1">
    <location>
        <begin position="1"/>
        <end position="26"/>
    </location>
</feature>
<evidence type="ECO:0000313" key="3">
    <source>
        <dbReference type="Proteomes" id="UP001252186"/>
    </source>
</evidence>
<keyword evidence="1" id="KW-0732">Signal</keyword>
<dbReference type="NCBIfam" id="TIGR03519">
    <property type="entry name" value="T9SS_PorP_fam"/>
    <property type="match status" value="1"/>
</dbReference>
<dbReference type="Proteomes" id="UP001252186">
    <property type="component" value="Unassembled WGS sequence"/>
</dbReference>
<feature type="chain" id="PRO_5046432588" evidence="1">
    <location>
        <begin position="27"/>
        <end position="328"/>
    </location>
</feature>